<dbReference type="Pfam" id="PF20575">
    <property type="entry name" value="HTH_63"/>
    <property type="match status" value="1"/>
</dbReference>
<dbReference type="Proteomes" id="UP001154061">
    <property type="component" value="Unassembled WGS sequence"/>
</dbReference>
<dbReference type="InterPro" id="IPR046783">
    <property type="entry name" value="HTH_63"/>
</dbReference>
<proteinExistence type="predicted"/>
<organism evidence="2 3">
    <name type="scientific">Natrinema salsiterrestre</name>
    <dbReference type="NCBI Taxonomy" id="2950540"/>
    <lineage>
        <taxon>Archaea</taxon>
        <taxon>Methanobacteriati</taxon>
        <taxon>Methanobacteriota</taxon>
        <taxon>Stenosarchaea group</taxon>
        <taxon>Halobacteria</taxon>
        <taxon>Halobacteriales</taxon>
        <taxon>Natrialbaceae</taxon>
        <taxon>Natrinema</taxon>
    </lineage>
</organism>
<sequence length="144" mass="16418">MADVQVLNWPPASRSFDDPVDKHRPTRDELVTEFERWADQHDHSLEPAFHRREVAVSSFEVGANDSIERVRVPLVALAFYEAEDSSAAEPRSLRGVVPYTERSQTGNERTHTVHEWLSAVETSADDGRERTTRHGRPTGREEVK</sequence>
<evidence type="ECO:0000256" key="1">
    <source>
        <dbReference type="SAM" id="MobiDB-lite"/>
    </source>
</evidence>
<feature type="region of interest" description="Disordered" evidence="1">
    <location>
        <begin position="1"/>
        <end position="24"/>
    </location>
</feature>
<dbReference type="EMBL" id="JAMQOT010000017">
    <property type="protein sequence ID" value="MDF9748492.1"/>
    <property type="molecule type" value="Genomic_DNA"/>
</dbReference>
<feature type="compositionally biased region" description="Basic and acidic residues" evidence="1">
    <location>
        <begin position="15"/>
        <end position="24"/>
    </location>
</feature>
<comment type="caution">
    <text evidence="2">The sequence shown here is derived from an EMBL/GenBank/DDBJ whole genome shotgun (WGS) entry which is preliminary data.</text>
</comment>
<evidence type="ECO:0000313" key="2">
    <source>
        <dbReference type="EMBL" id="MDF9748492.1"/>
    </source>
</evidence>
<dbReference type="AlphaFoldDB" id="A0A9Q4L6G3"/>
<gene>
    <name evidence="2" type="ORF">NDI89_23285</name>
</gene>
<accession>A0A9Q4L6G3</accession>
<evidence type="ECO:0000313" key="3">
    <source>
        <dbReference type="Proteomes" id="UP001154061"/>
    </source>
</evidence>
<protein>
    <submittedName>
        <fullName evidence="2">Uncharacterized protein</fullName>
    </submittedName>
</protein>
<feature type="compositionally biased region" description="Basic and acidic residues" evidence="1">
    <location>
        <begin position="125"/>
        <end position="144"/>
    </location>
</feature>
<reference evidence="2" key="1">
    <citation type="submission" date="2022-06" db="EMBL/GenBank/DDBJ databases">
        <title>Natrinema sp. a new haloarchaeum isolate from saline soil.</title>
        <authorList>
            <person name="Strakova D."/>
            <person name="Galisteo C."/>
            <person name="Sanchez-Porro C."/>
            <person name="Ventosa A."/>
        </authorList>
    </citation>
    <scope>NUCLEOTIDE SEQUENCE</scope>
    <source>
        <strain evidence="2">S1CR25-10</strain>
    </source>
</reference>
<keyword evidence="3" id="KW-1185">Reference proteome</keyword>
<name>A0A9Q4L6G3_9EURY</name>
<feature type="region of interest" description="Disordered" evidence="1">
    <location>
        <begin position="119"/>
        <end position="144"/>
    </location>
</feature>